<accession>A0ABY8NAQ5</accession>
<dbReference type="InterPro" id="IPR001375">
    <property type="entry name" value="Peptidase_S9_cat"/>
</dbReference>
<protein>
    <recommendedName>
        <fullName evidence="3">prolyl oligopeptidase</fullName>
        <ecNumber evidence="3">3.4.21.26</ecNumber>
    </recommendedName>
</protein>
<feature type="chain" id="PRO_5045898127" description="prolyl oligopeptidase" evidence="8">
    <location>
        <begin position="23"/>
        <end position="727"/>
    </location>
</feature>
<dbReference type="InterPro" id="IPR002471">
    <property type="entry name" value="Pept_S9_AS"/>
</dbReference>
<organism evidence="11 12">
    <name type="scientific">Microbulbifer bruguierae</name>
    <dbReference type="NCBI Taxonomy" id="3029061"/>
    <lineage>
        <taxon>Bacteria</taxon>
        <taxon>Pseudomonadati</taxon>
        <taxon>Pseudomonadota</taxon>
        <taxon>Gammaproteobacteria</taxon>
        <taxon>Cellvibrionales</taxon>
        <taxon>Microbulbiferaceae</taxon>
        <taxon>Microbulbifer</taxon>
    </lineage>
</organism>
<evidence type="ECO:0000313" key="11">
    <source>
        <dbReference type="EMBL" id="WGL15530.1"/>
    </source>
</evidence>
<evidence type="ECO:0000256" key="2">
    <source>
        <dbReference type="ARBA" id="ARBA00005228"/>
    </source>
</evidence>
<reference evidence="11 12" key="1">
    <citation type="submission" date="2023-02" db="EMBL/GenBank/DDBJ databases">
        <title>Description and genomic characterization of Microbulbifer bruguierae sp. nov., isolated from the sediment of mangrove plant Bruguiera sexangula.</title>
        <authorList>
            <person name="Long M."/>
        </authorList>
    </citation>
    <scope>NUCLEOTIDE SEQUENCE [LARGE SCALE GENOMIC DNA]</scope>
    <source>
        <strain evidence="11 12">H12</strain>
    </source>
</reference>
<dbReference type="PANTHER" id="PTHR42881">
    <property type="entry name" value="PROLYL ENDOPEPTIDASE"/>
    <property type="match status" value="1"/>
</dbReference>
<name>A0ABY8NAQ5_9GAMM</name>
<feature type="domain" description="Peptidase S9 prolyl oligopeptidase catalytic" evidence="9">
    <location>
        <begin position="509"/>
        <end position="723"/>
    </location>
</feature>
<evidence type="ECO:0000313" key="12">
    <source>
        <dbReference type="Proteomes" id="UP001236500"/>
    </source>
</evidence>
<feature type="domain" description="Peptidase S9A N-terminal" evidence="10">
    <location>
        <begin position="50"/>
        <end position="451"/>
    </location>
</feature>
<dbReference type="Pfam" id="PF00326">
    <property type="entry name" value="Peptidase_S9"/>
    <property type="match status" value="1"/>
</dbReference>
<dbReference type="PROSITE" id="PS00708">
    <property type="entry name" value="PRO_ENDOPEP_SER"/>
    <property type="match status" value="1"/>
</dbReference>
<sequence>MRTPVIALLAACIAAAAVIAAANGSFSSTENTGDPQPQSHSSKSSEIQYPQTATVPHQDDYFGTQVSDPYRWLEKQESKPVQDWVAAQNDFSLPKLKSLPGWQKINQRLSELWQYERYGVPYKKAGQIFYEYNDGSWDQSVFYSTRDIHKDGGVVLDPRALSKDGTIAARRYSVSPNGRYLAYGTSDGGTDWTDYHVRDLRTRRLLPDHLTGIKFSDASWAKDESGFYYSRYPFNEDGSADDSKQVAVYFHKIGEPQSKDQLVYQITDHPTRNPDARVSDDGNYLIFGIFDGYDSNGVYYRDLRDSNGEVVKMLNDWDALYTYLGNDGKQFYFETNAGATNGKIVAIDIDMPEKTNWKTLVPEQKNALQSASLIGGRFVLHYLEDARSKVVVTDLGGKQQYELKLPGMGTVDGFYGEPDDSETYYEFSNFLTPPSIYKLDVATGESEKVKAPKYPADFSDYTVSQHFFTSKDGIRVPLFLVHKKGMKNDGSNPTLLYGYGGFNAAQLPQFYTRFAGWLDMGGTFALVNLRGGSEYGGDWHKAGTKLQKQNVFDDFIGAAEWLIGKRITSPEKLGIMGRSNGGLLVGAVEVQRPELFKVALPIVGVLDMLRYHTASANARQWSSDYGLAENREEFAALYAYSPVHNTVKGTCYPATLITTADRDDRVVPWHSYKFAAALQRDQGCENPIYLAVETRAGHGAGKPVWMQVEDFTNQFAFLAHQLGLQIQ</sequence>
<proteinExistence type="inferred from homology"/>
<evidence type="ECO:0000256" key="6">
    <source>
        <dbReference type="ARBA" id="ARBA00022825"/>
    </source>
</evidence>
<evidence type="ECO:0000256" key="7">
    <source>
        <dbReference type="SAM" id="MobiDB-lite"/>
    </source>
</evidence>
<dbReference type="Gene3D" id="3.40.50.1820">
    <property type="entry name" value="alpha/beta hydrolase"/>
    <property type="match status" value="1"/>
</dbReference>
<evidence type="ECO:0000256" key="8">
    <source>
        <dbReference type="SAM" id="SignalP"/>
    </source>
</evidence>
<dbReference type="Proteomes" id="UP001236500">
    <property type="component" value="Chromosome"/>
</dbReference>
<evidence type="ECO:0000256" key="1">
    <source>
        <dbReference type="ARBA" id="ARBA00001070"/>
    </source>
</evidence>
<dbReference type="PANTHER" id="PTHR42881:SF2">
    <property type="entry name" value="PROLYL ENDOPEPTIDASE"/>
    <property type="match status" value="1"/>
</dbReference>
<evidence type="ECO:0000259" key="10">
    <source>
        <dbReference type="Pfam" id="PF02897"/>
    </source>
</evidence>
<dbReference type="InterPro" id="IPR023302">
    <property type="entry name" value="Pept_S9A_N"/>
</dbReference>
<keyword evidence="5" id="KW-0378">Hydrolase</keyword>
<keyword evidence="8" id="KW-0732">Signal</keyword>
<dbReference type="EMBL" id="CP118605">
    <property type="protein sequence ID" value="WGL15530.1"/>
    <property type="molecule type" value="Genomic_DNA"/>
</dbReference>
<feature type="signal peptide" evidence="8">
    <location>
        <begin position="1"/>
        <end position="22"/>
    </location>
</feature>
<evidence type="ECO:0000256" key="3">
    <source>
        <dbReference type="ARBA" id="ARBA00011897"/>
    </source>
</evidence>
<dbReference type="Pfam" id="PF02897">
    <property type="entry name" value="Peptidase_S9_N"/>
    <property type="match status" value="1"/>
</dbReference>
<dbReference type="InterPro" id="IPR051167">
    <property type="entry name" value="Prolyl_oligopep/macrocyclase"/>
</dbReference>
<evidence type="ECO:0000256" key="4">
    <source>
        <dbReference type="ARBA" id="ARBA00022670"/>
    </source>
</evidence>
<comment type="catalytic activity">
    <reaction evidence="1">
        <text>Hydrolysis of Pro-|-Xaa &gt;&gt; Ala-|-Xaa in oligopeptides.</text>
        <dbReference type="EC" id="3.4.21.26"/>
    </reaction>
</comment>
<dbReference type="SUPFAM" id="SSF50993">
    <property type="entry name" value="Peptidase/esterase 'gauge' domain"/>
    <property type="match status" value="1"/>
</dbReference>
<dbReference type="InterPro" id="IPR029058">
    <property type="entry name" value="AB_hydrolase_fold"/>
</dbReference>
<dbReference type="Gene3D" id="2.130.10.120">
    <property type="entry name" value="Prolyl oligopeptidase, N-terminal domain"/>
    <property type="match status" value="1"/>
</dbReference>
<dbReference type="PRINTS" id="PR00862">
    <property type="entry name" value="PROLIGOPTASE"/>
</dbReference>
<keyword evidence="6" id="KW-0720">Serine protease</keyword>
<comment type="similarity">
    <text evidence="2">Belongs to the peptidase S9A family.</text>
</comment>
<gene>
    <name evidence="11" type="ORF">PVT68_12195</name>
</gene>
<feature type="region of interest" description="Disordered" evidence="7">
    <location>
        <begin position="27"/>
        <end position="50"/>
    </location>
</feature>
<evidence type="ECO:0000256" key="5">
    <source>
        <dbReference type="ARBA" id="ARBA00022801"/>
    </source>
</evidence>
<dbReference type="SUPFAM" id="SSF53474">
    <property type="entry name" value="alpha/beta-Hydrolases"/>
    <property type="match status" value="1"/>
</dbReference>
<keyword evidence="4" id="KW-0645">Protease</keyword>
<evidence type="ECO:0000259" key="9">
    <source>
        <dbReference type="Pfam" id="PF00326"/>
    </source>
</evidence>
<keyword evidence="12" id="KW-1185">Reference proteome</keyword>
<dbReference type="EC" id="3.4.21.26" evidence="3"/>
<dbReference type="RefSeq" id="WP_280318425.1">
    <property type="nucleotide sequence ID" value="NZ_CP118605.1"/>
</dbReference>
<dbReference type="InterPro" id="IPR002470">
    <property type="entry name" value="Peptidase_S9A"/>
</dbReference>